<organism evidence="2 3">
    <name type="scientific">Arabidopsis thaliana</name>
    <name type="common">Mouse-ear cress</name>
    <dbReference type="NCBI Taxonomy" id="3702"/>
    <lineage>
        <taxon>Eukaryota</taxon>
        <taxon>Viridiplantae</taxon>
        <taxon>Streptophyta</taxon>
        <taxon>Embryophyta</taxon>
        <taxon>Tracheophyta</taxon>
        <taxon>Spermatophyta</taxon>
        <taxon>Magnoliopsida</taxon>
        <taxon>eudicotyledons</taxon>
        <taxon>Gunneridae</taxon>
        <taxon>Pentapetalae</taxon>
        <taxon>rosids</taxon>
        <taxon>malvids</taxon>
        <taxon>Brassicales</taxon>
        <taxon>Brassicaceae</taxon>
        <taxon>Camelineae</taxon>
        <taxon>Arabidopsis</taxon>
    </lineage>
</organism>
<dbReference type="Pfam" id="PF07734">
    <property type="entry name" value="FBA_1"/>
    <property type="match status" value="1"/>
</dbReference>
<dbReference type="Gene3D" id="1.20.1280.50">
    <property type="match status" value="1"/>
</dbReference>
<name>A0A5S9XE87_ARATH</name>
<accession>A0A5S9XE87</accession>
<sequence>MMKKRNTVYLSEDLIVEILSRVSAVSLARLRTTSKRWNALVKDERLAKKHSAYAPRQSLVITLIDSRVYLMNVSLQYGIEKVDLSAKLTGQFSLKDPLSNSLEEVDIRNVFHCDGLLLCSTKDNRLVVWNPCSGETRWIQPRSSYKVSDIYALGYDNTSSCHKILRMDRSEDRIPIQTEYQVYDFTSKPWLVDGVAGGLFIPSIGTRRRGLSVKGNTYWLALTEDGPPFDMFLLCFDFSTDGFRRLSLPTDTPCTYYDVSLSVTREEQQLCMFKSHGSELWIATKMESTGAISWSKSHRFHFRIDEMTVLVDQEKPVFVYRFKPKSNMLHIVGEHIYIIQVDQHSADSKCPYLLTYVPSLVQIQQSI</sequence>
<dbReference type="AlphaFoldDB" id="A0A5S9XE87"/>
<gene>
    <name evidence="2" type="ORF">C24_LOCUS13379</name>
</gene>
<dbReference type="Pfam" id="PF00646">
    <property type="entry name" value="F-box"/>
    <property type="match status" value="1"/>
</dbReference>
<dbReference type="InterPro" id="IPR001810">
    <property type="entry name" value="F-box_dom"/>
</dbReference>
<dbReference type="PANTHER" id="PTHR31672:SF13">
    <property type="entry name" value="F-BOX PROTEIN CPR30-LIKE"/>
    <property type="match status" value="1"/>
</dbReference>
<dbReference type="OrthoDB" id="1035130at2759"/>
<feature type="domain" description="F-box" evidence="1">
    <location>
        <begin position="4"/>
        <end position="50"/>
    </location>
</feature>
<proteinExistence type="predicted"/>
<dbReference type="InterPro" id="IPR050796">
    <property type="entry name" value="SCF_F-box_component"/>
</dbReference>
<protein>
    <recommendedName>
        <fullName evidence="1">F-box domain-containing protein</fullName>
    </recommendedName>
</protein>
<dbReference type="EMBL" id="CACSHJ010000089">
    <property type="protein sequence ID" value="CAA0383163.1"/>
    <property type="molecule type" value="Genomic_DNA"/>
</dbReference>
<dbReference type="InterPro" id="IPR006527">
    <property type="entry name" value="F-box-assoc_dom_typ1"/>
</dbReference>
<dbReference type="Proteomes" id="UP000434276">
    <property type="component" value="Unassembled WGS sequence"/>
</dbReference>
<dbReference type="NCBIfam" id="TIGR01640">
    <property type="entry name" value="F_box_assoc_1"/>
    <property type="match status" value="1"/>
</dbReference>
<dbReference type="PANTHER" id="PTHR31672">
    <property type="entry name" value="BNACNNG10540D PROTEIN"/>
    <property type="match status" value="1"/>
</dbReference>
<evidence type="ECO:0000259" key="1">
    <source>
        <dbReference type="PROSITE" id="PS50181"/>
    </source>
</evidence>
<reference evidence="2 3" key="1">
    <citation type="submission" date="2019-12" db="EMBL/GenBank/DDBJ databases">
        <authorList>
            <person name="Jiao W.-B."/>
            <person name="Schneeberger K."/>
        </authorList>
    </citation>
    <scope>NUCLEOTIDE SEQUENCE [LARGE SCALE GENOMIC DNA]</scope>
    <source>
        <strain evidence="3">cv. C24</strain>
    </source>
</reference>
<dbReference type="InterPro" id="IPR036047">
    <property type="entry name" value="F-box-like_dom_sf"/>
</dbReference>
<dbReference type="SMART" id="SM00256">
    <property type="entry name" value="FBOX"/>
    <property type="match status" value="1"/>
</dbReference>
<evidence type="ECO:0000313" key="2">
    <source>
        <dbReference type="EMBL" id="CAA0383163.1"/>
    </source>
</evidence>
<dbReference type="SUPFAM" id="SSF81383">
    <property type="entry name" value="F-box domain"/>
    <property type="match status" value="1"/>
</dbReference>
<evidence type="ECO:0000313" key="3">
    <source>
        <dbReference type="Proteomes" id="UP000434276"/>
    </source>
</evidence>
<dbReference type="PROSITE" id="PS50181">
    <property type="entry name" value="FBOX"/>
    <property type="match status" value="1"/>
</dbReference>
<dbReference type="InterPro" id="IPR017451">
    <property type="entry name" value="F-box-assoc_interact_dom"/>
</dbReference>